<proteinExistence type="predicted"/>
<dbReference type="Proteomes" id="UP000248536">
    <property type="component" value="Chromosome"/>
</dbReference>
<keyword evidence="2" id="KW-1185">Reference proteome</keyword>
<accession>A0A2Z4LN02</accession>
<dbReference type="KEGG" id="spon:HME9304_00198"/>
<organism evidence="1 2">
    <name type="scientific">Flagellimonas maritima</name>
    <dbReference type="NCBI Taxonomy" id="1383885"/>
    <lineage>
        <taxon>Bacteria</taxon>
        <taxon>Pseudomonadati</taxon>
        <taxon>Bacteroidota</taxon>
        <taxon>Flavobacteriia</taxon>
        <taxon>Flavobacteriales</taxon>
        <taxon>Flavobacteriaceae</taxon>
        <taxon>Flagellimonas</taxon>
    </lineage>
</organism>
<dbReference type="RefSeq" id="WP_112376813.1">
    <property type="nucleotide sequence ID" value="NZ_CP030104.1"/>
</dbReference>
<dbReference type="OrthoDB" id="1434620at2"/>
<name>A0A2Z4LN02_9FLAO</name>
<evidence type="ECO:0000313" key="1">
    <source>
        <dbReference type="EMBL" id="AWX43211.1"/>
    </source>
</evidence>
<dbReference type="AlphaFoldDB" id="A0A2Z4LN02"/>
<sequence>MGIIAKDDNQVNLYYNSNSINDKEANSYLKAFDEDLLAIDTANEMLPESHWAELIEGVDKPIKEIVDLDMLESDQVEQINASDFSIEDWLTIIKNKPELIQGVIAIINGKFKHFNSPKSLISFVADNSSSNNDSRT</sequence>
<reference evidence="1 2" key="1">
    <citation type="submission" date="2018-06" db="EMBL/GenBank/DDBJ databases">
        <title>Spongiibacterium sp. HME9304 Genome sequencing and assembly.</title>
        <authorList>
            <person name="Kang H."/>
            <person name="Kim H."/>
            <person name="Joh K."/>
        </authorList>
    </citation>
    <scope>NUCLEOTIDE SEQUENCE [LARGE SCALE GENOMIC DNA]</scope>
    <source>
        <strain evidence="1 2">HME9304</strain>
    </source>
</reference>
<dbReference type="Gene3D" id="3.40.30.10">
    <property type="entry name" value="Glutaredoxin"/>
    <property type="match status" value="1"/>
</dbReference>
<protein>
    <submittedName>
        <fullName evidence="1">Uncharacterized protein</fullName>
    </submittedName>
</protein>
<dbReference type="EMBL" id="CP030104">
    <property type="protein sequence ID" value="AWX43211.1"/>
    <property type="molecule type" value="Genomic_DNA"/>
</dbReference>
<gene>
    <name evidence="1" type="ORF">HME9304_00198</name>
</gene>
<evidence type="ECO:0000313" key="2">
    <source>
        <dbReference type="Proteomes" id="UP000248536"/>
    </source>
</evidence>